<reference evidence="1 2" key="2">
    <citation type="journal article" date="2022" name="Mol. Ecol. Resour.">
        <title>The genomes of chicory, endive, great burdock and yacon provide insights into Asteraceae paleo-polyploidization history and plant inulin production.</title>
        <authorList>
            <person name="Fan W."/>
            <person name="Wang S."/>
            <person name="Wang H."/>
            <person name="Wang A."/>
            <person name="Jiang F."/>
            <person name="Liu H."/>
            <person name="Zhao H."/>
            <person name="Xu D."/>
            <person name="Zhang Y."/>
        </authorList>
    </citation>
    <scope>NUCLEOTIDE SEQUENCE [LARGE SCALE GENOMIC DNA]</scope>
    <source>
        <strain evidence="2">cv. Yunnan</strain>
        <tissue evidence="1">Leaves</tissue>
    </source>
</reference>
<accession>A0ACB9JSQ1</accession>
<organism evidence="1 2">
    <name type="scientific">Smallanthus sonchifolius</name>
    <dbReference type="NCBI Taxonomy" id="185202"/>
    <lineage>
        <taxon>Eukaryota</taxon>
        <taxon>Viridiplantae</taxon>
        <taxon>Streptophyta</taxon>
        <taxon>Embryophyta</taxon>
        <taxon>Tracheophyta</taxon>
        <taxon>Spermatophyta</taxon>
        <taxon>Magnoliopsida</taxon>
        <taxon>eudicotyledons</taxon>
        <taxon>Gunneridae</taxon>
        <taxon>Pentapetalae</taxon>
        <taxon>asterids</taxon>
        <taxon>campanulids</taxon>
        <taxon>Asterales</taxon>
        <taxon>Asteraceae</taxon>
        <taxon>Asteroideae</taxon>
        <taxon>Heliantheae alliance</taxon>
        <taxon>Millerieae</taxon>
        <taxon>Smallanthus</taxon>
    </lineage>
</organism>
<proteinExistence type="predicted"/>
<gene>
    <name evidence="1" type="ORF">L1987_10595</name>
</gene>
<reference evidence="2" key="1">
    <citation type="journal article" date="2022" name="Mol. Ecol. Resour.">
        <title>The genomes of chicory, endive, great burdock and yacon provide insights into Asteraceae palaeo-polyploidization history and plant inulin production.</title>
        <authorList>
            <person name="Fan W."/>
            <person name="Wang S."/>
            <person name="Wang H."/>
            <person name="Wang A."/>
            <person name="Jiang F."/>
            <person name="Liu H."/>
            <person name="Zhao H."/>
            <person name="Xu D."/>
            <person name="Zhang Y."/>
        </authorList>
    </citation>
    <scope>NUCLEOTIDE SEQUENCE [LARGE SCALE GENOMIC DNA]</scope>
    <source>
        <strain evidence="2">cv. Yunnan</strain>
    </source>
</reference>
<dbReference type="Proteomes" id="UP001056120">
    <property type="component" value="Linkage Group LG03"/>
</dbReference>
<sequence>MDGLPLVLREENTYRGIAGLYGRVIEPFHFSWDEFDVSSGSCLVLHNSGKNIDEEILLNWNNKSYSVWVKEVELLWPPELKEGTIFANEGEKEPVLDEEMGLEEGEFRPIVEQNMGQEYAPDVEQSENPGEGEPIRHSGEAEGLRQVHGEGRAAHDMGEALCTPRNTQSKVVGFMAEQILDGPNLYLGQLTCPSSRKRPRNRRSPVSIDSPSVQNQGVGSERSFNIPPFPDLNNPAIGCPGPFDDSSTSVSDIPEENPEDGPGTLVPETQSVEGYANFDKEVADTMEIGTCVGIQMEDFEAQVRLLLKGEGVNKGNQ</sequence>
<keyword evidence="2" id="KW-1185">Reference proteome</keyword>
<protein>
    <submittedName>
        <fullName evidence="1">Uncharacterized protein</fullName>
    </submittedName>
</protein>
<name>A0ACB9JSQ1_9ASTR</name>
<comment type="caution">
    <text evidence="1">The sequence shown here is derived from an EMBL/GenBank/DDBJ whole genome shotgun (WGS) entry which is preliminary data.</text>
</comment>
<evidence type="ECO:0000313" key="1">
    <source>
        <dbReference type="EMBL" id="KAI3822992.1"/>
    </source>
</evidence>
<dbReference type="EMBL" id="CM042020">
    <property type="protein sequence ID" value="KAI3822992.1"/>
    <property type="molecule type" value="Genomic_DNA"/>
</dbReference>
<evidence type="ECO:0000313" key="2">
    <source>
        <dbReference type="Proteomes" id="UP001056120"/>
    </source>
</evidence>